<keyword evidence="5" id="KW-0234">DNA repair</keyword>
<dbReference type="Pfam" id="PF03852">
    <property type="entry name" value="Vsr"/>
    <property type="match status" value="1"/>
</dbReference>
<evidence type="ECO:0000256" key="5">
    <source>
        <dbReference type="ARBA" id="ARBA00023204"/>
    </source>
</evidence>
<reference evidence="8 9" key="1">
    <citation type="submission" date="2024-09" db="EMBL/GenBank/DDBJ databases">
        <authorList>
            <person name="Sun Q."/>
            <person name="Mori K."/>
        </authorList>
    </citation>
    <scope>NUCLEOTIDE SEQUENCE [LARGE SCALE GENOMIC DNA]</scope>
    <source>
        <strain evidence="8 9">TBRC 0563</strain>
    </source>
</reference>
<dbReference type="Proteomes" id="UP001589627">
    <property type="component" value="Unassembled WGS sequence"/>
</dbReference>
<comment type="similarity">
    <text evidence="6">Belongs to the Vsr family.</text>
</comment>
<evidence type="ECO:0000256" key="3">
    <source>
        <dbReference type="ARBA" id="ARBA00022763"/>
    </source>
</evidence>
<accession>A0ABV5YB71</accession>
<evidence type="ECO:0000313" key="8">
    <source>
        <dbReference type="EMBL" id="MFB9832260.1"/>
    </source>
</evidence>
<evidence type="ECO:0000313" key="9">
    <source>
        <dbReference type="Proteomes" id="UP001589627"/>
    </source>
</evidence>
<dbReference type="GO" id="GO:0004519">
    <property type="term" value="F:endonuclease activity"/>
    <property type="evidence" value="ECO:0007669"/>
    <property type="project" value="UniProtKB-KW"/>
</dbReference>
<evidence type="ECO:0000256" key="2">
    <source>
        <dbReference type="ARBA" id="ARBA00022759"/>
    </source>
</evidence>
<organism evidence="8 9">
    <name type="scientific">Actinoallomurus acaciae</name>
    <dbReference type="NCBI Taxonomy" id="502577"/>
    <lineage>
        <taxon>Bacteria</taxon>
        <taxon>Bacillati</taxon>
        <taxon>Actinomycetota</taxon>
        <taxon>Actinomycetes</taxon>
        <taxon>Streptosporangiales</taxon>
        <taxon>Thermomonosporaceae</taxon>
        <taxon>Actinoallomurus</taxon>
    </lineage>
</organism>
<evidence type="ECO:0000256" key="6">
    <source>
        <dbReference type="ARBA" id="ARBA00029466"/>
    </source>
</evidence>
<dbReference type="InterPro" id="IPR004603">
    <property type="entry name" value="DNA_mismatch_endonuc_vsr"/>
</dbReference>
<protein>
    <submittedName>
        <fullName evidence="8">Very short patch repair endonuclease</fullName>
    </submittedName>
</protein>
<name>A0ABV5YB71_9ACTN</name>
<dbReference type="EMBL" id="JBHLZP010000043">
    <property type="protein sequence ID" value="MFB9832260.1"/>
    <property type="molecule type" value="Genomic_DNA"/>
</dbReference>
<dbReference type="RefSeq" id="WP_378197850.1">
    <property type="nucleotide sequence ID" value="NZ_JBHLZP010000043.1"/>
</dbReference>
<keyword evidence="9" id="KW-1185">Reference proteome</keyword>
<dbReference type="NCBIfam" id="TIGR00632">
    <property type="entry name" value="vsr"/>
    <property type="match status" value="1"/>
</dbReference>
<sequence>MVEVGDGQFARASIALRVLPKTRRIRAFLRWSHHGKTTEEYLGEVEYDTRAANLAEAWRRAWDAGLLTEEPPPADSWASSPAARSVMRGNRGKDTKPELRLRSLLHQRGLRYRVDVRPLPGVRRSADIVFPKQKIAVFVDGCFWHACPEHHRPATKNAAFWHQKIQGNRERDLATNESLRAVGWTVIRIWEHEDPEQAAQKVEQTVRRWQGADHPSSGGVG</sequence>
<dbReference type="Gene3D" id="3.40.960.10">
    <property type="entry name" value="VSR Endonuclease"/>
    <property type="match status" value="1"/>
</dbReference>
<comment type="caution">
    <text evidence="8">The sequence shown here is derived from an EMBL/GenBank/DDBJ whole genome shotgun (WGS) entry which is preliminary data.</text>
</comment>
<dbReference type="CDD" id="cd00221">
    <property type="entry name" value="Vsr"/>
    <property type="match status" value="1"/>
</dbReference>
<evidence type="ECO:0000256" key="4">
    <source>
        <dbReference type="ARBA" id="ARBA00022801"/>
    </source>
</evidence>
<gene>
    <name evidence="8" type="ORF">ACFFNX_08680</name>
</gene>
<keyword evidence="3" id="KW-0227">DNA damage</keyword>
<keyword evidence="4" id="KW-0378">Hydrolase</keyword>
<proteinExistence type="inferred from homology"/>
<dbReference type="InterPro" id="IPR011335">
    <property type="entry name" value="Restrct_endonuc-II-like"/>
</dbReference>
<evidence type="ECO:0000256" key="7">
    <source>
        <dbReference type="SAM" id="MobiDB-lite"/>
    </source>
</evidence>
<dbReference type="SUPFAM" id="SSF52980">
    <property type="entry name" value="Restriction endonuclease-like"/>
    <property type="match status" value="1"/>
</dbReference>
<feature type="compositionally biased region" description="Low complexity" evidence="7">
    <location>
        <begin position="75"/>
        <end position="85"/>
    </location>
</feature>
<keyword evidence="2 8" id="KW-0255">Endonuclease</keyword>
<feature type="region of interest" description="Disordered" evidence="7">
    <location>
        <begin position="71"/>
        <end position="94"/>
    </location>
</feature>
<keyword evidence="1" id="KW-0540">Nuclease</keyword>
<evidence type="ECO:0000256" key="1">
    <source>
        <dbReference type="ARBA" id="ARBA00022722"/>
    </source>
</evidence>